<evidence type="ECO:0000313" key="2">
    <source>
        <dbReference type="EMBL" id="KAG2498157.1"/>
    </source>
</evidence>
<organism evidence="2 3">
    <name type="scientific">Edaphochlamys debaryana</name>
    <dbReference type="NCBI Taxonomy" id="47281"/>
    <lineage>
        <taxon>Eukaryota</taxon>
        <taxon>Viridiplantae</taxon>
        <taxon>Chlorophyta</taxon>
        <taxon>core chlorophytes</taxon>
        <taxon>Chlorophyceae</taxon>
        <taxon>CS clade</taxon>
        <taxon>Chlamydomonadales</taxon>
        <taxon>Chlamydomonadales incertae sedis</taxon>
        <taxon>Edaphochlamys</taxon>
    </lineage>
</organism>
<feature type="region of interest" description="Disordered" evidence="1">
    <location>
        <begin position="336"/>
        <end position="498"/>
    </location>
</feature>
<evidence type="ECO:0000313" key="3">
    <source>
        <dbReference type="Proteomes" id="UP000612055"/>
    </source>
</evidence>
<feature type="region of interest" description="Disordered" evidence="1">
    <location>
        <begin position="58"/>
        <end position="191"/>
    </location>
</feature>
<dbReference type="AlphaFoldDB" id="A0A835YAZ8"/>
<dbReference type="EMBL" id="JAEHOE010000011">
    <property type="protein sequence ID" value="KAG2498157.1"/>
    <property type="molecule type" value="Genomic_DNA"/>
</dbReference>
<feature type="compositionally biased region" description="Low complexity" evidence="1">
    <location>
        <begin position="66"/>
        <end position="81"/>
    </location>
</feature>
<feature type="compositionally biased region" description="Pro residues" evidence="1">
    <location>
        <begin position="336"/>
        <end position="351"/>
    </location>
</feature>
<name>A0A835YAZ8_9CHLO</name>
<feature type="compositionally biased region" description="Acidic residues" evidence="1">
    <location>
        <begin position="21"/>
        <end position="34"/>
    </location>
</feature>
<sequence>MKQLHRTESPALPLDVSSAGEDGEATSSDDSDEDGLLALDWADFQAAKNRLSLWLKASTPGASSDGHQAGPGAGPAEASAGYQRPPLGRYKSFRRKQAVEVRPLFLSFSRPESRRGPEVVTSPPRSVEERGPEPPSPEAASSRVEAAPSYRPSYRARYAGSNAGATGASAGGGTDGGRTGDGEEGRPTHRRLWAARLPPLHLSADHTFVADCGAGGGSYTARPVSTRSPIADQGPAAGPDGFGGLFLTCPVSQASQRPPLEELRVHSFTTHGSPTLAADDPRHRSLSFREPRQHQTGLPDAARSPALQGACHATPPIAEEEPGHAAAGPGAYAAYPPTPASPLGGPCPSPPGAAFRGRSFVARRPIGTTGASLRTSSFRVPDSRCNGPSTTGGGAYEPRPPDSPRPTPAPPGMPPTAPRAPRRLPSIAPVHGLGGEGPELELEAPLSGARARQSRLIMAQPPQRQASMGTGSESGTAPSTAAGGGVFRSVASMRRGSC</sequence>
<feature type="region of interest" description="Disordered" evidence="1">
    <location>
        <begin position="289"/>
        <end position="308"/>
    </location>
</feature>
<feature type="compositionally biased region" description="Polar residues" evidence="1">
    <location>
        <begin position="369"/>
        <end position="378"/>
    </location>
</feature>
<proteinExistence type="predicted"/>
<reference evidence="2" key="1">
    <citation type="journal article" date="2020" name="bioRxiv">
        <title>Comparative genomics of Chlamydomonas.</title>
        <authorList>
            <person name="Craig R.J."/>
            <person name="Hasan A.R."/>
            <person name="Ness R.W."/>
            <person name="Keightley P.D."/>
        </authorList>
    </citation>
    <scope>NUCLEOTIDE SEQUENCE</scope>
    <source>
        <strain evidence="2">CCAP 11/70</strain>
    </source>
</reference>
<feature type="compositionally biased region" description="Basic and acidic residues" evidence="1">
    <location>
        <begin position="178"/>
        <end position="187"/>
    </location>
</feature>
<feature type="compositionally biased region" description="Low complexity" evidence="1">
    <location>
        <begin position="138"/>
        <end position="149"/>
    </location>
</feature>
<dbReference type="Proteomes" id="UP000612055">
    <property type="component" value="Unassembled WGS sequence"/>
</dbReference>
<feature type="compositionally biased region" description="Low complexity" evidence="1">
    <location>
        <begin position="159"/>
        <end position="168"/>
    </location>
</feature>
<evidence type="ECO:0000256" key="1">
    <source>
        <dbReference type="SAM" id="MobiDB-lite"/>
    </source>
</evidence>
<gene>
    <name evidence="2" type="ORF">HYH03_003914</name>
</gene>
<keyword evidence="3" id="KW-1185">Reference proteome</keyword>
<feature type="compositionally biased region" description="Low complexity" evidence="1">
    <location>
        <begin position="469"/>
        <end position="481"/>
    </location>
</feature>
<comment type="caution">
    <text evidence="2">The sequence shown here is derived from an EMBL/GenBank/DDBJ whole genome shotgun (WGS) entry which is preliminary data.</text>
</comment>
<protein>
    <submittedName>
        <fullName evidence="2">Uncharacterized protein</fullName>
    </submittedName>
</protein>
<feature type="region of interest" description="Disordered" evidence="1">
    <location>
        <begin position="1"/>
        <end position="34"/>
    </location>
</feature>
<accession>A0A835YAZ8</accession>
<feature type="compositionally biased region" description="Pro residues" evidence="1">
    <location>
        <begin position="401"/>
        <end position="418"/>
    </location>
</feature>